<feature type="domain" description="BESS" evidence="3">
    <location>
        <begin position="195"/>
        <end position="234"/>
    </location>
</feature>
<reference evidence="4 5" key="1">
    <citation type="submission" date="2024-03" db="EMBL/GenBank/DDBJ databases">
        <title>The genome assembly and annotation of the cricket Gryllus longicercus Weissman &amp; Gray.</title>
        <authorList>
            <person name="Szrajer S."/>
            <person name="Gray D."/>
            <person name="Ylla G."/>
        </authorList>
    </citation>
    <scope>NUCLEOTIDE SEQUENCE [LARGE SCALE GENOMIC DNA]</scope>
    <source>
        <strain evidence="4">DAG 2021-001</strain>
        <tissue evidence="4">Whole body minus gut</tissue>
    </source>
</reference>
<dbReference type="InterPro" id="IPR039353">
    <property type="entry name" value="TF_Adf1"/>
</dbReference>
<dbReference type="GO" id="GO:0005634">
    <property type="term" value="C:nucleus"/>
    <property type="evidence" value="ECO:0007669"/>
    <property type="project" value="UniProtKB-SubCell"/>
</dbReference>
<dbReference type="AlphaFoldDB" id="A0AAN9VTX4"/>
<keyword evidence="5" id="KW-1185">Reference proteome</keyword>
<keyword evidence="1" id="KW-0539">Nucleus</keyword>
<gene>
    <name evidence="4" type="ORF">R5R35_001450</name>
</gene>
<dbReference type="PROSITE" id="PS51029">
    <property type="entry name" value="MADF"/>
    <property type="match status" value="1"/>
</dbReference>
<evidence type="ECO:0000313" key="5">
    <source>
        <dbReference type="Proteomes" id="UP001378592"/>
    </source>
</evidence>
<dbReference type="PANTHER" id="PTHR12243:SF60">
    <property type="entry name" value="SI:CH211-15D5.12-RELATED"/>
    <property type="match status" value="1"/>
</dbReference>
<name>A0AAN9VTX4_9ORTH</name>
<protein>
    <recommendedName>
        <fullName evidence="6">Transcription factor Adf-1</fullName>
    </recommendedName>
</protein>
<dbReference type="InterPro" id="IPR006578">
    <property type="entry name" value="MADF-dom"/>
</dbReference>
<dbReference type="SMART" id="SM00595">
    <property type="entry name" value="MADF"/>
    <property type="match status" value="1"/>
</dbReference>
<dbReference type="GO" id="GO:0005667">
    <property type="term" value="C:transcription regulator complex"/>
    <property type="evidence" value="ECO:0007669"/>
    <property type="project" value="TreeGrafter"/>
</dbReference>
<accession>A0AAN9VTX4</accession>
<evidence type="ECO:0000313" key="4">
    <source>
        <dbReference type="EMBL" id="KAK7863238.1"/>
    </source>
</evidence>
<comment type="caution">
    <text evidence="4">The sequence shown here is derived from an EMBL/GenBank/DDBJ whole genome shotgun (WGS) entry which is preliminary data.</text>
</comment>
<dbReference type="PANTHER" id="PTHR12243">
    <property type="entry name" value="MADF DOMAIN TRANSCRIPTION FACTOR"/>
    <property type="match status" value="1"/>
</dbReference>
<sequence length="239" mass="27992">MQDSTDNLLFSARKREDDFNVKFIKCVEKYPCLYDSNHSEYYMKNKVNETWLKIANEVGDSERNCRARWQNIRTAFGRCVRGMDEQRKLGTSNSRSPYYLADLLHFLLPHLHKRKRGLNERNVDMLFVEGTYEEVPSEADPVGYQNIPVKLEESNECFPVGEFQSNGFEETGTQTNTKCVCGCKCRWSERDRIEGDSDRCFLLGVLPDLQTLSPKYKRLFRKEMSKLLDELHDKQSNDQ</sequence>
<dbReference type="EMBL" id="JAZDUA010000236">
    <property type="protein sequence ID" value="KAK7863238.1"/>
    <property type="molecule type" value="Genomic_DNA"/>
</dbReference>
<dbReference type="Proteomes" id="UP001378592">
    <property type="component" value="Unassembled WGS sequence"/>
</dbReference>
<feature type="domain" description="MADF" evidence="2">
    <location>
        <begin position="22"/>
        <end position="112"/>
    </location>
</feature>
<dbReference type="InterPro" id="IPR004210">
    <property type="entry name" value="BESS_motif"/>
</dbReference>
<dbReference type="PROSITE" id="PS51031">
    <property type="entry name" value="BESS"/>
    <property type="match status" value="1"/>
</dbReference>
<organism evidence="4 5">
    <name type="scientific">Gryllus longicercus</name>
    <dbReference type="NCBI Taxonomy" id="2509291"/>
    <lineage>
        <taxon>Eukaryota</taxon>
        <taxon>Metazoa</taxon>
        <taxon>Ecdysozoa</taxon>
        <taxon>Arthropoda</taxon>
        <taxon>Hexapoda</taxon>
        <taxon>Insecta</taxon>
        <taxon>Pterygota</taxon>
        <taxon>Neoptera</taxon>
        <taxon>Polyneoptera</taxon>
        <taxon>Orthoptera</taxon>
        <taxon>Ensifera</taxon>
        <taxon>Gryllidea</taxon>
        <taxon>Grylloidea</taxon>
        <taxon>Gryllidae</taxon>
        <taxon>Gryllinae</taxon>
        <taxon>Gryllus</taxon>
    </lineage>
</organism>
<evidence type="ECO:0008006" key="6">
    <source>
        <dbReference type="Google" id="ProtNLM"/>
    </source>
</evidence>
<dbReference type="GO" id="GO:0003677">
    <property type="term" value="F:DNA binding"/>
    <property type="evidence" value="ECO:0007669"/>
    <property type="project" value="InterPro"/>
</dbReference>
<evidence type="ECO:0000259" key="3">
    <source>
        <dbReference type="PROSITE" id="PS51031"/>
    </source>
</evidence>
<dbReference type="Pfam" id="PF02944">
    <property type="entry name" value="BESS"/>
    <property type="match status" value="1"/>
</dbReference>
<dbReference type="Pfam" id="PF10545">
    <property type="entry name" value="MADF_DNA_bdg"/>
    <property type="match status" value="1"/>
</dbReference>
<dbReference type="GO" id="GO:0006357">
    <property type="term" value="P:regulation of transcription by RNA polymerase II"/>
    <property type="evidence" value="ECO:0007669"/>
    <property type="project" value="TreeGrafter"/>
</dbReference>
<evidence type="ECO:0000256" key="1">
    <source>
        <dbReference type="PROSITE-ProRule" id="PRU00371"/>
    </source>
</evidence>
<comment type="subcellular location">
    <subcellularLocation>
        <location evidence="1">Nucleus</location>
    </subcellularLocation>
</comment>
<evidence type="ECO:0000259" key="2">
    <source>
        <dbReference type="PROSITE" id="PS51029"/>
    </source>
</evidence>
<proteinExistence type="predicted"/>